<reference evidence="1 2" key="1">
    <citation type="submission" date="2019-02" db="EMBL/GenBank/DDBJ databases">
        <title>Deep-cultivation of Planctomycetes and their phenomic and genomic characterization uncovers novel biology.</title>
        <authorList>
            <person name="Wiegand S."/>
            <person name="Jogler M."/>
            <person name="Boedeker C."/>
            <person name="Pinto D."/>
            <person name="Vollmers J."/>
            <person name="Rivas-Marin E."/>
            <person name="Kohn T."/>
            <person name="Peeters S.H."/>
            <person name="Heuer A."/>
            <person name="Rast P."/>
            <person name="Oberbeckmann S."/>
            <person name="Bunk B."/>
            <person name="Jeske O."/>
            <person name="Meyerdierks A."/>
            <person name="Storesund J.E."/>
            <person name="Kallscheuer N."/>
            <person name="Luecker S."/>
            <person name="Lage O.M."/>
            <person name="Pohl T."/>
            <person name="Merkel B.J."/>
            <person name="Hornburger P."/>
            <person name="Mueller R.-W."/>
            <person name="Bruemmer F."/>
            <person name="Labrenz M."/>
            <person name="Spormann A.M."/>
            <person name="Op den Camp H."/>
            <person name="Overmann J."/>
            <person name="Amann R."/>
            <person name="Jetten M.S.M."/>
            <person name="Mascher T."/>
            <person name="Medema M.H."/>
            <person name="Devos D.P."/>
            <person name="Kaster A.-K."/>
            <person name="Ovreas L."/>
            <person name="Rohde M."/>
            <person name="Galperin M.Y."/>
            <person name="Jogler C."/>
        </authorList>
    </citation>
    <scope>NUCLEOTIDE SEQUENCE [LARGE SCALE GENOMIC DNA]</scope>
    <source>
        <strain evidence="1 2">Mal48</strain>
    </source>
</reference>
<dbReference type="EMBL" id="CP036267">
    <property type="protein sequence ID" value="QDT31135.1"/>
    <property type="molecule type" value="Genomic_DNA"/>
</dbReference>
<name>A0A517QHN4_9PLAN</name>
<evidence type="ECO:0000313" key="2">
    <source>
        <dbReference type="Proteomes" id="UP000315724"/>
    </source>
</evidence>
<evidence type="ECO:0000313" key="1">
    <source>
        <dbReference type="EMBL" id="QDT31135.1"/>
    </source>
</evidence>
<organism evidence="1 2">
    <name type="scientific">Thalassoglobus polymorphus</name>
    <dbReference type="NCBI Taxonomy" id="2527994"/>
    <lineage>
        <taxon>Bacteria</taxon>
        <taxon>Pseudomonadati</taxon>
        <taxon>Planctomycetota</taxon>
        <taxon>Planctomycetia</taxon>
        <taxon>Planctomycetales</taxon>
        <taxon>Planctomycetaceae</taxon>
        <taxon>Thalassoglobus</taxon>
    </lineage>
</organism>
<dbReference type="KEGG" id="tpol:Mal48_03660"/>
<protein>
    <submittedName>
        <fullName evidence="1">Uncharacterized protein</fullName>
    </submittedName>
</protein>
<accession>A0A517QHN4</accession>
<keyword evidence="2" id="KW-1185">Reference proteome</keyword>
<dbReference type="Proteomes" id="UP000315724">
    <property type="component" value="Chromosome"/>
</dbReference>
<gene>
    <name evidence="1" type="ORF">Mal48_03660</name>
</gene>
<dbReference type="AlphaFoldDB" id="A0A517QHN4"/>
<proteinExistence type="predicted"/>
<sequence>MAQEFTPTHDRLGILHTPAPNVLAPGEKFTIRKEFQG</sequence>